<gene>
    <name evidence="4" type="primary">LOC113788817</name>
</gene>
<feature type="chain" id="PRO_5027612273" evidence="2">
    <location>
        <begin position="30"/>
        <end position="301"/>
    </location>
</feature>
<feature type="signal peptide" evidence="2">
    <location>
        <begin position="1"/>
        <end position="29"/>
    </location>
</feature>
<dbReference type="OrthoDB" id="6102375at2759"/>
<accession>A0A6P6XKN5</accession>
<evidence type="ECO:0000313" key="3">
    <source>
        <dbReference type="Proteomes" id="UP000515146"/>
    </source>
</evidence>
<proteinExistence type="predicted"/>
<feature type="region of interest" description="Disordered" evidence="1">
    <location>
        <begin position="194"/>
        <end position="217"/>
    </location>
</feature>
<dbReference type="KEGG" id="dpte:113788817"/>
<keyword evidence="2" id="KW-0732">Signal</keyword>
<organism evidence="3 4">
    <name type="scientific">Dermatophagoides pteronyssinus</name>
    <name type="common">European house dust mite</name>
    <dbReference type="NCBI Taxonomy" id="6956"/>
    <lineage>
        <taxon>Eukaryota</taxon>
        <taxon>Metazoa</taxon>
        <taxon>Ecdysozoa</taxon>
        <taxon>Arthropoda</taxon>
        <taxon>Chelicerata</taxon>
        <taxon>Arachnida</taxon>
        <taxon>Acari</taxon>
        <taxon>Acariformes</taxon>
        <taxon>Sarcoptiformes</taxon>
        <taxon>Astigmata</taxon>
        <taxon>Psoroptidia</taxon>
        <taxon>Analgoidea</taxon>
        <taxon>Pyroglyphidae</taxon>
        <taxon>Dermatophagoidinae</taxon>
        <taxon>Dermatophagoides</taxon>
    </lineage>
</organism>
<dbReference type="InParanoid" id="A0A6P6XKN5"/>
<dbReference type="Proteomes" id="UP000515146">
    <property type="component" value="Unplaced"/>
</dbReference>
<evidence type="ECO:0000256" key="2">
    <source>
        <dbReference type="SAM" id="SignalP"/>
    </source>
</evidence>
<name>A0A6P6XKN5_DERPT</name>
<keyword evidence="3" id="KW-1185">Reference proteome</keyword>
<feature type="compositionally biased region" description="Basic and acidic residues" evidence="1">
    <location>
        <begin position="194"/>
        <end position="212"/>
    </location>
</feature>
<evidence type="ECO:0000256" key="1">
    <source>
        <dbReference type="SAM" id="MobiDB-lite"/>
    </source>
</evidence>
<dbReference type="AlphaFoldDB" id="A0A6P6XKN5"/>
<protein>
    <submittedName>
        <fullName evidence="4">Uncharacterized protein LOC113788817</fullName>
    </submittedName>
</protein>
<reference evidence="4" key="1">
    <citation type="submission" date="2025-08" db="UniProtKB">
        <authorList>
            <consortium name="RefSeq"/>
        </authorList>
    </citation>
    <scope>IDENTIFICATION</scope>
    <source>
        <strain evidence="4">Airmid</strain>
    </source>
</reference>
<sequence>MMAISTKMSMKLLTIFTLILFQSNRFIDCRSTDEDSDGQDRKPQGWLIHNKKYDINEQFMSKNFGQLEFDRRTGQHPPKGSIVSCSIDCFEQPDCHCIEINKQNGQCRFLGRNDLQPKFDENNQTNFLYFTRDYLDGRNHNRIDMTKKAKRTVSESNIQYEFKKSIYMTGFSFQQTKRSSSSLIPFEIRVHKNEPLKRNDGKSTGNKKKDDSNADVTNVVDDNGNLCYRYDYGSSLTTLDYQSLGKKSTSTTNRKWIRCQPCGLSGRFITLSASNGTTKTTKNNNDNWPLESLRIYGYFME</sequence>
<evidence type="ECO:0000313" key="4">
    <source>
        <dbReference type="RefSeq" id="XP_027194075.1"/>
    </source>
</evidence>
<dbReference type="RefSeq" id="XP_027194075.1">
    <property type="nucleotide sequence ID" value="XM_027338274.1"/>
</dbReference>